<organism evidence="1 2">
    <name type="scientific">Lactiplantibacillus pentosus</name>
    <name type="common">Lactobacillus pentosus</name>
    <dbReference type="NCBI Taxonomy" id="1589"/>
    <lineage>
        <taxon>Bacteria</taxon>
        <taxon>Bacillati</taxon>
        <taxon>Bacillota</taxon>
        <taxon>Bacilli</taxon>
        <taxon>Lactobacillales</taxon>
        <taxon>Lactobacillaceae</taxon>
        <taxon>Lactiplantibacillus</taxon>
    </lineage>
</organism>
<comment type="caution">
    <text evidence="1">The sequence shown here is derived from an EMBL/GenBank/DDBJ whole genome shotgun (WGS) entry which is preliminary data.</text>
</comment>
<reference evidence="1" key="1">
    <citation type="submission" date="2023-08" db="EMBL/GenBank/DDBJ databases">
        <authorList>
            <person name="Page C.A."/>
            <person name="Perez-Diaz I.M."/>
        </authorList>
    </citation>
    <scope>NUCLEOTIDE SEQUENCE</scope>
    <source>
        <strain evidence="1">7.8.46</strain>
    </source>
</reference>
<evidence type="ECO:0000313" key="1">
    <source>
        <dbReference type="EMBL" id="MDT6991939.1"/>
    </source>
</evidence>
<protein>
    <submittedName>
        <fullName evidence="1">Uncharacterized protein</fullName>
    </submittedName>
</protein>
<accession>A0AAW8W1Y0</accession>
<sequence>MADITHGTWIKDGGAVDAVFSNGKQVYGRNLSSGTNQEYAMGFGIPNTTWKDGYAFETLPLASGAGEILPQWPHTFFYTTTQGVTYTQTIWFETDATVKDLSATHYTWWTGAGHDIQPARVQKLGQNSYKVVSTYTWPGKTDNNVRLFDIENLDATFDLNTGTYLKFGKLKLEKGNVATPWSLAPEDVLK</sequence>
<dbReference type="Proteomes" id="UP001267003">
    <property type="component" value="Unassembled WGS sequence"/>
</dbReference>
<name>A0AAW8W1Y0_LACPE</name>
<proteinExistence type="predicted"/>
<dbReference type="EMBL" id="JAVLAQ010000006">
    <property type="protein sequence ID" value="MDT6991939.1"/>
    <property type="molecule type" value="Genomic_DNA"/>
</dbReference>
<gene>
    <name evidence="1" type="ORF">RI536_18075</name>
</gene>
<dbReference type="RefSeq" id="WP_216780859.1">
    <property type="nucleotide sequence ID" value="NZ_JAGXBR010000044.1"/>
</dbReference>
<dbReference type="AlphaFoldDB" id="A0AAW8W1Y0"/>
<evidence type="ECO:0000313" key="2">
    <source>
        <dbReference type="Proteomes" id="UP001267003"/>
    </source>
</evidence>